<name>A0A8H6HXZ7_9AGAR</name>
<evidence type="ECO:0000313" key="1">
    <source>
        <dbReference type="EMBL" id="KAF6755050.1"/>
    </source>
</evidence>
<comment type="caution">
    <text evidence="1">The sequence shown here is derived from an EMBL/GenBank/DDBJ whole genome shotgun (WGS) entry which is preliminary data.</text>
</comment>
<sequence length="107" mass="11499">MLEPLYAETWFENEGGRRVSDGVVAGSKSSYEREVAEVNVETAGGNSGILGGVDEVDAFEKPPSSFHLPDPTSTRDPLARLPSYKFDVVADIAEVERGANGEDVVIQ</sequence>
<dbReference type="AlphaFoldDB" id="A0A8H6HXZ7"/>
<dbReference type="EMBL" id="JACGCI010000032">
    <property type="protein sequence ID" value="KAF6755050.1"/>
    <property type="molecule type" value="Genomic_DNA"/>
</dbReference>
<accession>A0A8H6HXZ7</accession>
<organism evidence="1 2">
    <name type="scientific">Ephemerocybe angulata</name>
    <dbReference type="NCBI Taxonomy" id="980116"/>
    <lineage>
        <taxon>Eukaryota</taxon>
        <taxon>Fungi</taxon>
        <taxon>Dikarya</taxon>
        <taxon>Basidiomycota</taxon>
        <taxon>Agaricomycotina</taxon>
        <taxon>Agaricomycetes</taxon>
        <taxon>Agaricomycetidae</taxon>
        <taxon>Agaricales</taxon>
        <taxon>Agaricineae</taxon>
        <taxon>Psathyrellaceae</taxon>
        <taxon>Ephemerocybe</taxon>
    </lineage>
</organism>
<keyword evidence="2" id="KW-1185">Reference proteome</keyword>
<gene>
    <name evidence="1" type="ORF">DFP72DRAFT_1068178</name>
</gene>
<protein>
    <submittedName>
        <fullName evidence="1">Uncharacterized protein</fullName>
    </submittedName>
</protein>
<evidence type="ECO:0000313" key="2">
    <source>
        <dbReference type="Proteomes" id="UP000521943"/>
    </source>
</evidence>
<dbReference type="Proteomes" id="UP000521943">
    <property type="component" value="Unassembled WGS sequence"/>
</dbReference>
<reference evidence="1 2" key="1">
    <citation type="submission" date="2020-07" db="EMBL/GenBank/DDBJ databases">
        <title>Comparative genomics of pyrophilous fungi reveals a link between fire events and developmental genes.</title>
        <authorList>
            <consortium name="DOE Joint Genome Institute"/>
            <person name="Steindorff A.S."/>
            <person name="Carver A."/>
            <person name="Calhoun S."/>
            <person name="Stillman K."/>
            <person name="Liu H."/>
            <person name="Lipzen A."/>
            <person name="Pangilinan J."/>
            <person name="Labutti K."/>
            <person name="Bruns T.D."/>
            <person name="Grigoriev I.V."/>
        </authorList>
    </citation>
    <scope>NUCLEOTIDE SEQUENCE [LARGE SCALE GENOMIC DNA]</scope>
    <source>
        <strain evidence="1 2">CBS 144469</strain>
    </source>
</reference>
<proteinExistence type="predicted"/>